<organism evidence="11 12">
    <name type="scientific">Mesorhabditis belari</name>
    <dbReference type="NCBI Taxonomy" id="2138241"/>
    <lineage>
        <taxon>Eukaryota</taxon>
        <taxon>Metazoa</taxon>
        <taxon>Ecdysozoa</taxon>
        <taxon>Nematoda</taxon>
        <taxon>Chromadorea</taxon>
        <taxon>Rhabditida</taxon>
        <taxon>Rhabditina</taxon>
        <taxon>Rhabditomorpha</taxon>
        <taxon>Rhabditoidea</taxon>
        <taxon>Rhabditidae</taxon>
        <taxon>Mesorhabditinae</taxon>
        <taxon>Mesorhabditis</taxon>
    </lineage>
</organism>
<dbReference type="GO" id="GO:0005634">
    <property type="term" value="C:nucleus"/>
    <property type="evidence" value="ECO:0007669"/>
    <property type="project" value="UniProtKB-SubCell"/>
</dbReference>
<dbReference type="HAMAP" id="MF_00148">
    <property type="entry name" value="UDG"/>
    <property type="match status" value="1"/>
</dbReference>
<keyword evidence="7" id="KW-0539">Nucleus</keyword>
<comment type="similarity">
    <text evidence="2 7 9">Belongs to the uracil-DNA glycosylase (UDG) superfamily. UNG family.</text>
</comment>
<keyword evidence="6 7" id="KW-0234">DNA repair</keyword>
<dbReference type="PANTHER" id="PTHR11264:SF7">
    <property type="entry name" value="URACIL-DNA GLYCOSYLASE"/>
    <property type="match status" value="1"/>
</dbReference>
<evidence type="ECO:0000256" key="9">
    <source>
        <dbReference type="RuleBase" id="RU003780"/>
    </source>
</evidence>
<feature type="domain" description="Uracil-DNA glycosylase-like" evidence="10">
    <location>
        <begin position="153"/>
        <end position="314"/>
    </location>
</feature>
<accession>A0AAF3JBB9</accession>
<proteinExistence type="inferred from homology"/>
<feature type="active site" description="Proton acceptor" evidence="7 8">
    <location>
        <position position="168"/>
    </location>
</feature>
<evidence type="ECO:0000256" key="1">
    <source>
        <dbReference type="ARBA" id="ARBA00001400"/>
    </source>
</evidence>
<dbReference type="WBParaSite" id="MBELARI_LOCUS8048">
    <property type="protein sequence ID" value="MBELARI_LOCUS8048"/>
    <property type="gene ID" value="MBELARI_LOCUS8048"/>
</dbReference>
<evidence type="ECO:0000256" key="3">
    <source>
        <dbReference type="ARBA" id="ARBA00012030"/>
    </source>
</evidence>
<dbReference type="NCBIfam" id="TIGR00628">
    <property type="entry name" value="ung"/>
    <property type="match status" value="1"/>
</dbReference>
<comment type="function">
    <text evidence="7 9">Excises uracil residues from the DNA which can arise as a result of misincorporation of dUMP residues by DNA polymerase or due to deamination of cytosine.</text>
</comment>
<dbReference type="Proteomes" id="UP000887575">
    <property type="component" value="Unassembled WGS sequence"/>
</dbReference>
<dbReference type="InterPro" id="IPR002043">
    <property type="entry name" value="UDG_fam1"/>
</dbReference>
<dbReference type="InterPro" id="IPR018085">
    <property type="entry name" value="Ura-DNA_Glyclase_AS"/>
</dbReference>
<evidence type="ECO:0000256" key="6">
    <source>
        <dbReference type="ARBA" id="ARBA00023204"/>
    </source>
</evidence>
<comment type="catalytic activity">
    <reaction evidence="1 7 9">
        <text>Hydrolyzes single-stranded DNA or mismatched double-stranded DNA and polynucleotides, releasing free uracil.</text>
        <dbReference type="EC" id="3.2.2.27"/>
    </reaction>
</comment>
<sequence length="328" mass="36883">MHFFSTTVTILDLSPNEVLKNALSLTQGANPITCEGSSRKSEMIIEAIDKSKMATTTRPKQVIMEKPKDVFSIFKKAVKRPATAMTEDGESIPPTSSTTFTLVNYLKEPQWKAGLIDEFEEPYMKNIEEFLQKQYEKKITVRPPKDEIFNAFNLTPLSEVKVVILGQDPYHDTNQAHGLSFSVKKGVAIPPSLVNIYKELAADIEGFNIPKHGNLLGWATQGVFMLNAALSVELHKANSHSQIGWHTFTNKVIEFISKNVQYCVFLLWGADAQKKSKLIDQNRHKVIMTAHPSPLSCYRGFKGSRCFSEVNKALKDHGMKPIDWNNLP</sequence>
<evidence type="ECO:0000256" key="2">
    <source>
        <dbReference type="ARBA" id="ARBA00008184"/>
    </source>
</evidence>
<evidence type="ECO:0000256" key="5">
    <source>
        <dbReference type="ARBA" id="ARBA00022801"/>
    </source>
</evidence>
<keyword evidence="11" id="KW-1185">Reference proteome</keyword>
<dbReference type="GO" id="GO:0004844">
    <property type="term" value="F:uracil DNA N-glycosylase activity"/>
    <property type="evidence" value="ECO:0007669"/>
    <property type="project" value="UniProtKB-UniRule"/>
</dbReference>
<dbReference type="InterPro" id="IPR036895">
    <property type="entry name" value="Uracil-DNA_glycosylase-like_sf"/>
</dbReference>
<dbReference type="FunFam" id="3.40.470.10:FF:000001">
    <property type="entry name" value="Uracil-DNA glycosylase"/>
    <property type="match status" value="1"/>
</dbReference>
<reference evidence="12" key="1">
    <citation type="submission" date="2024-02" db="UniProtKB">
        <authorList>
            <consortium name="WormBaseParasite"/>
        </authorList>
    </citation>
    <scope>IDENTIFICATION</scope>
</reference>
<evidence type="ECO:0000256" key="7">
    <source>
        <dbReference type="HAMAP-Rule" id="MF_03166"/>
    </source>
</evidence>
<evidence type="ECO:0000313" key="11">
    <source>
        <dbReference type="Proteomes" id="UP000887575"/>
    </source>
</evidence>
<dbReference type="NCBIfam" id="NF003592">
    <property type="entry name" value="PRK05254.1-5"/>
    <property type="match status" value="1"/>
</dbReference>
<dbReference type="PANTHER" id="PTHR11264">
    <property type="entry name" value="URACIL-DNA GLYCOSYLASE"/>
    <property type="match status" value="1"/>
</dbReference>
<evidence type="ECO:0000256" key="8">
    <source>
        <dbReference type="PROSITE-ProRule" id="PRU10072"/>
    </source>
</evidence>
<dbReference type="SMART" id="SM00987">
    <property type="entry name" value="UreE_C"/>
    <property type="match status" value="1"/>
</dbReference>
<dbReference type="GO" id="GO:0005739">
    <property type="term" value="C:mitochondrion"/>
    <property type="evidence" value="ECO:0007669"/>
    <property type="project" value="UniProtKB-SubCell"/>
</dbReference>
<protein>
    <recommendedName>
        <fullName evidence="3 7">Uracil-DNA glycosylase</fullName>
        <shortName evidence="7">UDG</shortName>
        <ecNumber evidence="3 7">3.2.2.27</ecNumber>
    </recommendedName>
</protein>
<dbReference type="InterPro" id="IPR005122">
    <property type="entry name" value="Uracil-DNA_glycosylase-like"/>
</dbReference>
<evidence type="ECO:0000259" key="10">
    <source>
        <dbReference type="SMART" id="SM00986"/>
    </source>
</evidence>
<keyword evidence="4 7" id="KW-0227">DNA damage</keyword>
<evidence type="ECO:0000256" key="4">
    <source>
        <dbReference type="ARBA" id="ARBA00022763"/>
    </source>
</evidence>
<dbReference type="CDD" id="cd10027">
    <property type="entry name" value="UDG-F1-like"/>
    <property type="match status" value="1"/>
</dbReference>
<dbReference type="NCBIfam" id="NF003588">
    <property type="entry name" value="PRK05254.1-1"/>
    <property type="match status" value="1"/>
</dbReference>
<dbReference type="Pfam" id="PF03167">
    <property type="entry name" value="UDG"/>
    <property type="match status" value="1"/>
</dbReference>
<dbReference type="Gene3D" id="3.40.470.10">
    <property type="entry name" value="Uracil-DNA glycosylase-like domain"/>
    <property type="match status" value="1"/>
</dbReference>
<evidence type="ECO:0000313" key="12">
    <source>
        <dbReference type="WBParaSite" id="MBELARI_LOCUS8048"/>
    </source>
</evidence>
<name>A0AAF3JBB9_9BILA</name>
<dbReference type="GO" id="GO:0097510">
    <property type="term" value="P:base-excision repair, AP site formation via deaminated base removal"/>
    <property type="evidence" value="ECO:0007669"/>
    <property type="project" value="TreeGrafter"/>
</dbReference>
<dbReference type="EC" id="3.2.2.27" evidence="3 7"/>
<dbReference type="AlphaFoldDB" id="A0AAF3JBB9"/>
<dbReference type="NCBIfam" id="NF003589">
    <property type="entry name" value="PRK05254.1-2"/>
    <property type="match status" value="1"/>
</dbReference>
<dbReference type="SUPFAM" id="SSF52141">
    <property type="entry name" value="Uracil-DNA glycosylase-like"/>
    <property type="match status" value="1"/>
</dbReference>
<keyword evidence="5 7" id="KW-0378">Hydrolase</keyword>
<dbReference type="SMART" id="SM00986">
    <property type="entry name" value="UDG"/>
    <property type="match status" value="1"/>
</dbReference>
<keyword evidence="7" id="KW-0496">Mitochondrion</keyword>
<dbReference type="PROSITE" id="PS00130">
    <property type="entry name" value="U_DNA_GLYCOSYLASE"/>
    <property type="match status" value="1"/>
</dbReference>
<comment type="subcellular location">
    <subcellularLocation>
        <location evidence="7">Mitochondrion</location>
    </subcellularLocation>
    <subcellularLocation>
        <location evidence="7">Nucleus</location>
    </subcellularLocation>
</comment>